<keyword evidence="5 9" id="KW-0418">Kinase</keyword>
<keyword evidence="7" id="KW-1133">Transmembrane helix</keyword>
<dbReference type="AlphaFoldDB" id="A0A1G8YEN9"/>
<evidence type="ECO:0000259" key="8">
    <source>
        <dbReference type="PROSITE" id="PS50011"/>
    </source>
</evidence>
<keyword evidence="7" id="KW-0812">Transmembrane</keyword>
<dbReference type="Gene3D" id="1.10.510.10">
    <property type="entry name" value="Transferase(Phosphotransferase) domain 1"/>
    <property type="match status" value="1"/>
</dbReference>
<keyword evidence="4" id="KW-0547">Nucleotide-binding</keyword>
<dbReference type="Pfam" id="PF00069">
    <property type="entry name" value="Pkinase"/>
    <property type="match status" value="1"/>
</dbReference>
<keyword evidence="7" id="KW-0472">Membrane</keyword>
<keyword evidence="6" id="KW-0067">ATP-binding</keyword>
<proteinExistence type="predicted"/>
<evidence type="ECO:0000256" key="7">
    <source>
        <dbReference type="SAM" id="Phobius"/>
    </source>
</evidence>
<dbReference type="Proteomes" id="UP000199682">
    <property type="component" value="Unassembled WGS sequence"/>
</dbReference>
<feature type="domain" description="Protein kinase" evidence="8">
    <location>
        <begin position="7"/>
        <end position="257"/>
    </location>
</feature>
<dbReference type="EMBL" id="FNET01000004">
    <property type="protein sequence ID" value="SDK01332.1"/>
    <property type="molecule type" value="Genomic_DNA"/>
</dbReference>
<name>A0A1G8YEN9_9PSEU</name>
<dbReference type="InterPro" id="IPR000719">
    <property type="entry name" value="Prot_kinase_dom"/>
</dbReference>
<dbReference type="PANTHER" id="PTHR43289">
    <property type="entry name" value="MITOGEN-ACTIVATED PROTEIN KINASE KINASE KINASE 20-RELATED"/>
    <property type="match status" value="1"/>
</dbReference>
<evidence type="ECO:0000256" key="2">
    <source>
        <dbReference type="ARBA" id="ARBA00022527"/>
    </source>
</evidence>
<reference evidence="10" key="1">
    <citation type="submission" date="2016-10" db="EMBL/GenBank/DDBJ databases">
        <authorList>
            <person name="Varghese N."/>
            <person name="Submissions S."/>
        </authorList>
    </citation>
    <scope>NUCLEOTIDE SEQUENCE [LARGE SCALE GENOMIC DNA]</scope>
    <source>
        <strain evidence="10">DSM 44796</strain>
    </source>
</reference>
<evidence type="ECO:0000256" key="4">
    <source>
        <dbReference type="ARBA" id="ARBA00022741"/>
    </source>
</evidence>
<dbReference type="GO" id="GO:0005524">
    <property type="term" value="F:ATP binding"/>
    <property type="evidence" value="ECO:0007669"/>
    <property type="project" value="UniProtKB-KW"/>
</dbReference>
<accession>A0A1G8YEN9</accession>
<dbReference type="RefSeq" id="WP_090005671.1">
    <property type="nucleotide sequence ID" value="NZ_FNET01000004.1"/>
</dbReference>
<evidence type="ECO:0000313" key="9">
    <source>
        <dbReference type="EMBL" id="SDK01332.1"/>
    </source>
</evidence>
<dbReference type="CDD" id="cd14014">
    <property type="entry name" value="STKc_PknB_like"/>
    <property type="match status" value="1"/>
</dbReference>
<protein>
    <recommendedName>
        <fullName evidence="1">non-specific serine/threonine protein kinase</fullName>
        <ecNumber evidence="1">2.7.11.1</ecNumber>
    </recommendedName>
</protein>
<dbReference type="PANTHER" id="PTHR43289:SF6">
    <property type="entry name" value="SERINE_THREONINE-PROTEIN KINASE NEKL-3"/>
    <property type="match status" value="1"/>
</dbReference>
<evidence type="ECO:0000256" key="3">
    <source>
        <dbReference type="ARBA" id="ARBA00022679"/>
    </source>
</evidence>
<evidence type="ECO:0000256" key="5">
    <source>
        <dbReference type="ARBA" id="ARBA00022777"/>
    </source>
</evidence>
<evidence type="ECO:0000313" key="10">
    <source>
        <dbReference type="Proteomes" id="UP000199682"/>
    </source>
</evidence>
<sequence>MGTDHGFGDLVPRGTGPMATVYAGIRVDTGEAVALKVFRAKLPRRTRTEVERELASLAPLRAHASVLVPDGVEDLGDRTALRMELCTQSLTDVVEQEGPLPIAEAITLGRTLSEALAAAHEAGIVHGGVTPGNVLFRPSGQPVLADFGVTLRRVFPHEGGDGVDFLAPETLEHGTADERSDLYGLGAVLYLALSGLSPHPARLGEHPDDRKLRVLGSTVPRPDRPDLPDELAELVRALLAKDPAIRPGSMRHVATWLGRLATPGRSTAEFDDFADFSGAPPRPPMPRGTPVLVSAPGTTGGKHPALPVIGGAAGLLVVVALGVFLMRSDPAVRGDAPASTQSVPPTPAKAIVLQLVDPVDNVNYVDLSWQSPEQLEFAVVVAGEGEQPKVMLAKQNRSLKVDVDPTRKYCFLLQGTDGTHVYESKPKALRGATCKL</sequence>
<dbReference type="GO" id="GO:0004674">
    <property type="term" value="F:protein serine/threonine kinase activity"/>
    <property type="evidence" value="ECO:0007669"/>
    <property type="project" value="UniProtKB-KW"/>
</dbReference>
<dbReference type="PROSITE" id="PS50011">
    <property type="entry name" value="PROTEIN_KINASE_DOM"/>
    <property type="match status" value="1"/>
</dbReference>
<feature type="transmembrane region" description="Helical" evidence="7">
    <location>
        <begin position="305"/>
        <end position="325"/>
    </location>
</feature>
<keyword evidence="3" id="KW-0808">Transferase</keyword>
<keyword evidence="2" id="KW-0723">Serine/threonine-protein kinase</keyword>
<dbReference type="InterPro" id="IPR011009">
    <property type="entry name" value="Kinase-like_dom_sf"/>
</dbReference>
<dbReference type="SUPFAM" id="SSF56112">
    <property type="entry name" value="Protein kinase-like (PK-like)"/>
    <property type="match status" value="1"/>
</dbReference>
<organism evidence="9 10">
    <name type="scientific">Lentzea albidocapillata subsp. violacea</name>
    <dbReference type="NCBI Taxonomy" id="128104"/>
    <lineage>
        <taxon>Bacteria</taxon>
        <taxon>Bacillati</taxon>
        <taxon>Actinomycetota</taxon>
        <taxon>Actinomycetes</taxon>
        <taxon>Pseudonocardiales</taxon>
        <taxon>Pseudonocardiaceae</taxon>
        <taxon>Lentzea</taxon>
    </lineage>
</organism>
<dbReference type="SMART" id="SM00220">
    <property type="entry name" value="S_TKc"/>
    <property type="match status" value="1"/>
</dbReference>
<evidence type="ECO:0000256" key="1">
    <source>
        <dbReference type="ARBA" id="ARBA00012513"/>
    </source>
</evidence>
<dbReference type="EC" id="2.7.11.1" evidence="1"/>
<evidence type="ECO:0000256" key="6">
    <source>
        <dbReference type="ARBA" id="ARBA00022840"/>
    </source>
</evidence>
<gene>
    <name evidence="9" type="ORF">SAMN04488074_10428</name>
</gene>